<name>A0A0B6Z5W4_9EUPU</name>
<evidence type="ECO:0000313" key="1">
    <source>
        <dbReference type="EMBL" id="CEK63772.1"/>
    </source>
</evidence>
<proteinExistence type="predicted"/>
<gene>
    <name evidence="1" type="primary">ORF49421</name>
</gene>
<reference evidence="1" key="1">
    <citation type="submission" date="2014-12" db="EMBL/GenBank/DDBJ databases">
        <title>Insight into the proteome of Arion vulgaris.</title>
        <authorList>
            <person name="Aradska J."/>
            <person name="Bulat T."/>
            <person name="Smidak R."/>
            <person name="Sarate P."/>
            <person name="Gangsoo J."/>
            <person name="Sialana F."/>
            <person name="Bilban M."/>
            <person name="Lubec G."/>
        </authorList>
    </citation>
    <scope>NUCLEOTIDE SEQUENCE</scope>
    <source>
        <tissue evidence="1">Skin</tissue>
    </source>
</reference>
<dbReference type="EMBL" id="HACG01016907">
    <property type="protein sequence ID" value="CEK63772.1"/>
    <property type="molecule type" value="Transcribed_RNA"/>
</dbReference>
<sequence length="62" mass="7280">MNEVNEEVLSEVNEEVLSEVIEEVLSEVNEEVLSKITEIIKKRHFLSACNDEKLEYKMARRN</sequence>
<organism evidence="1">
    <name type="scientific">Arion vulgaris</name>
    <dbReference type="NCBI Taxonomy" id="1028688"/>
    <lineage>
        <taxon>Eukaryota</taxon>
        <taxon>Metazoa</taxon>
        <taxon>Spiralia</taxon>
        <taxon>Lophotrochozoa</taxon>
        <taxon>Mollusca</taxon>
        <taxon>Gastropoda</taxon>
        <taxon>Heterobranchia</taxon>
        <taxon>Euthyneura</taxon>
        <taxon>Panpulmonata</taxon>
        <taxon>Eupulmonata</taxon>
        <taxon>Stylommatophora</taxon>
        <taxon>Helicina</taxon>
        <taxon>Arionoidea</taxon>
        <taxon>Arionidae</taxon>
        <taxon>Arion</taxon>
    </lineage>
</organism>
<protein>
    <submittedName>
        <fullName evidence="1">Uncharacterized protein</fullName>
    </submittedName>
</protein>
<accession>A0A0B6Z5W4</accession>
<dbReference type="AlphaFoldDB" id="A0A0B6Z5W4"/>